<feature type="compositionally biased region" description="Acidic residues" evidence="1">
    <location>
        <begin position="17"/>
        <end position="31"/>
    </location>
</feature>
<dbReference type="GeneID" id="54477658"/>
<feature type="compositionally biased region" description="Polar residues" evidence="1">
    <location>
        <begin position="89"/>
        <end position="106"/>
    </location>
</feature>
<keyword evidence="3" id="KW-1185">Reference proteome</keyword>
<name>A0A6A6Q4F6_9PEZI</name>
<protein>
    <submittedName>
        <fullName evidence="2">Uncharacterized protein</fullName>
    </submittedName>
</protein>
<accession>A0A6A6Q4F6</accession>
<dbReference type="EMBL" id="MU001632">
    <property type="protein sequence ID" value="KAF2486846.1"/>
    <property type="molecule type" value="Genomic_DNA"/>
</dbReference>
<evidence type="ECO:0000313" key="2">
    <source>
        <dbReference type="EMBL" id="KAF2486846.1"/>
    </source>
</evidence>
<feature type="region of interest" description="Disordered" evidence="1">
    <location>
        <begin position="1"/>
        <end position="62"/>
    </location>
</feature>
<feature type="region of interest" description="Disordered" evidence="1">
    <location>
        <begin position="75"/>
        <end position="123"/>
    </location>
</feature>
<sequence>MSTMPPDLDELSHADEAEWEVETLPDNDVDEAAASGKADPATGPVAASSQTRALEDQNRMSQAAKAIEVADALDRVSPPESLHDRQPAYMSSSALRSPARTANATEETPLLDAGPAQPPPDYAAATAGRRAMFAEEAIQAFGSSRRGDYGDIVLFETPNWTKMRTNVLSLLTALAALGACSPVDTLEASLESRATALYTIHAYSGKTCGGKPTTISNTTTASCQQLKAPASSVKIVHLASTCSIQLYQSLQGCETDFTEVRPVLFLRPGDPTNCTQPYTSLMAYKTICDVTS</sequence>
<dbReference type="RefSeq" id="XP_033593415.1">
    <property type="nucleotide sequence ID" value="XM_033736656.1"/>
</dbReference>
<dbReference type="Proteomes" id="UP000799767">
    <property type="component" value="Unassembled WGS sequence"/>
</dbReference>
<evidence type="ECO:0000313" key="3">
    <source>
        <dbReference type="Proteomes" id="UP000799767"/>
    </source>
</evidence>
<evidence type="ECO:0000256" key="1">
    <source>
        <dbReference type="SAM" id="MobiDB-lite"/>
    </source>
</evidence>
<proteinExistence type="predicted"/>
<dbReference type="AlphaFoldDB" id="A0A6A6Q4F6"/>
<organism evidence="2 3">
    <name type="scientific">Neohortaea acidophila</name>
    <dbReference type="NCBI Taxonomy" id="245834"/>
    <lineage>
        <taxon>Eukaryota</taxon>
        <taxon>Fungi</taxon>
        <taxon>Dikarya</taxon>
        <taxon>Ascomycota</taxon>
        <taxon>Pezizomycotina</taxon>
        <taxon>Dothideomycetes</taxon>
        <taxon>Dothideomycetidae</taxon>
        <taxon>Mycosphaerellales</taxon>
        <taxon>Teratosphaeriaceae</taxon>
        <taxon>Neohortaea</taxon>
    </lineage>
</organism>
<gene>
    <name evidence="2" type="ORF">BDY17DRAFT_321606</name>
</gene>
<reference evidence="2" key="1">
    <citation type="journal article" date="2020" name="Stud. Mycol.">
        <title>101 Dothideomycetes genomes: a test case for predicting lifestyles and emergence of pathogens.</title>
        <authorList>
            <person name="Haridas S."/>
            <person name="Albert R."/>
            <person name="Binder M."/>
            <person name="Bloem J."/>
            <person name="Labutti K."/>
            <person name="Salamov A."/>
            <person name="Andreopoulos B."/>
            <person name="Baker S."/>
            <person name="Barry K."/>
            <person name="Bills G."/>
            <person name="Bluhm B."/>
            <person name="Cannon C."/>
            <person name="Castanera R."/>
            <person name="Culley D."/>
            <person name="Daum C."/>
            <person name="Ezra D."/>
            <person name="Gonzalez J."/>
            <person name="Henrissat B."/>
            <person name="Kuo A."/>
            <person name="Liang C."/>
            <person name="Lipzen A."/>
            <person name="Lutzoni F."/>
            <person name="Magnuson J."/>
            <person name="Mondo S."/>
            <person name="Nolan M."/>
            <person name="Ohm R."/>
            <person name="Pangilinan J."/>
            <person name="Park H.-J."/>
            <person name="Ramirez L."/>
            <person name="Alfaro M."/>
            <person name="Sun H."/>
            <person name="Tritt A."/>
            <person name="Yoshinaga Y."/>
            <person name="Zwiers L.-H."/>
            <person name="Turgeon B."/>
            <person name="Goodwin S."/>
            <person name="Spatafora J."/>
            <person name="Crous P."/>
            <person name="Grigoriev I."/>
        </authorList>
    </citation>
    <scope>NUCLEOTIDE SEQUENCE</scope>
    <source>
        <strain evidence="2">CBS 113389</strain>
    </source>
</reference>